<dbReference type="InterPro" id="IPR029010">
    <property type="entry name" value="ThuA-like"/>
</dbReference>
<evidence type="ECO:0000259" key="1">
    <source>
        <dbReference type="Pfam" id="PF06283"/>
    </source>
</evidence>
<keyword evidence="3" id="KW-1185">Reference proteome</keyword>
<feature type="domain" description="ThuA-like" evidence="1">
    <location>
        <begin position="21"/>
        <end position="207"/>
    </location>
</feature>
<protein>
    <recommendedName>
        <fullName evidence="1">ThuA-like domain-containing protein</fullName>
    </recommendedName>
</protein>
<dbReference type="PANTHER" id="PTHR40469">
    <property type="entry name" value="SECRETED GLYCOSYL HYDROLASE"/>
    <property type="match status" value="1"/>
</dbReference>
<name>A0ABX0XHT4_9SPHN</name>
<reference evidence="2 3" key="1">
    <citation type="submission" date="2020-03" db="EMBL/GenBank/DDBJ databases">
        <title>Genomic Encyclopedia of Type Strains, Phase IV (KMG-IV): sequencing the most valuable type-strain genomes for metagenomic binning, comparative biology and taxonomic classification.</title>
        <authorList>
            <person name="Goeker M."/>
        </authorList>
    </citation>
    <scope>NUCLEOTIDE SEQUENCE [LARGE SCALE GENOMIC DNA]</scope>
    <source>
        <strain evidence="2 3">DSM 27651</strain>
    </source>
</reference>
<organism evidence="2 3">
    <name type="scientific">Sphingomonas jejuensis</name>
    <dbReference type="NCBI Taxonomy" id="904715"/>
    <lineage>
        <taxon>Bacteria</taxon>
        <taxon>Pseudomonadati</taxon>
        <taxon>Pseudomonadota</taxon>
        <taxon>Alphaproteobacteria</taxon>
        <taxon>Sphingomonadales</taxon>
        <taxon>Sphingomonadaceae</taxon>
        <taxon>Sphingomonas</taxon>
    </lineage>
</organism>
<dbReference type="EMBL" id="JAATJE010000001">
    <property type="protein sequence ID" value="NJC32898.1"/>
    <property type="molecule type" value="Genomic_DNA"/>
</dbReference>
<dbReference type="SUPFAM" id="SSF52317">
    <property type="entry name" value="Class I glutamine amidotransferase-like"/>
    <property type="match status" value="1"/>
</dbReference>
<accession>A0ABX0XHT4</accession>
<comment type="caution">
    <text evidence="2">The sequence shown here is derived from an EMBL/GenBank/DDBJ whole genome shotgun (WGS) entry which is preliminary data.</text>
</comment>
<proteinExistence type="predicted"/>
<sequence>MVMRVHLVAAGKFHDIDFARLELLKLLAEQADIRTSVSSDYADLDALAAADLLITYTCDLMPRPAEADALAAFLARGGRWFALHGTNSVLEPLPDGTVRTPNAAPAVTAMLGTRFAAHPPIGPFKVFVTKGDHPMTRGLRDFRIEDELYLTRRTGEIDVLLHTQFTGDCPEFEDRSWDEAEVPVLYERAVGAGAVLYLTLGHCRGHYDLMPLAGFWPHPQRCGWNYPVFYELLRRGIAWGRPHAEAC</sequence>
<dbReference type="InterPro" id="IPR029062">
    <property type="entry name" value="Class_I_gatase-like"/>
</dbReference>
<gene>
    <name evidence="2" type="ORF">GGR88_000372</name>
</gene>
<dbReference type="Gene3D" id="3.40.50.880">
    <property type="match status" value="1"/>
</dbReference>
<dbReference type="Proteomes" id="UP000734218">
    <property type="component" value="Unassembled WGS sequence"/>
</dbReference>
<evidence type="ECO:0000313" key="2">
    <source>
        <dbReference type="EMBL" id="NJC32898.1"/>
    </source>
</evidence>
<dbReference type="Pfam" id="PF06283">
    <property type="entry name" value="ThuA"/>
    <property type="match status" value="1"/>
</dbReference>
<dbReference type="PANTHER" id="PTHR40469:SF2">
    <property type="entry name" value="GALACTOSE-BINDING DOMAIN-LIKE SUPERFAMILY PROTEIN"/>
    <property type="match status" value="1"/>
</dbReference>
<evidence type="ECO:0000313" key="3">
    <source>
        <dbReference type="Proteomes" id="UP000734218"/>
    </source>
</evidence>